<keyword evidence="3" id="KW-1185">Reference proteome</keyword>
<evidence type="ECO:0000256" key="1">
    <source>
        <dbReference type="SAM" id="MobiDB-lite"/>
    </source>
</evidence>
<dbReference type="Proteomes" id="UP000265515">
    <property type="component" value="Unassembled WGS sequence"/>
</dbReference>
<feature type="region of interest" description="Disordered" evidence="1">
    <location>
        <begin position="358"/>
        <end position="418"/>
    </location>
</feature>
<accession>A0A388M4R6</accession>
<evidence type="ECO:0000313" key="2">
    <source>
        <dbReference type="EMBL" id="GBG89536.1"/>
    </source>
</evidence>
<reference evidence="2 3" key="1">
    <citation type="journal article" date="2018" name="Cell">
        <title>The Chara Genome: Secondary Complexity and Implications for Plant Terrestrialization.</title>
        <authorList>
            <person name="Nishiyama T."/>
            <person name="Sakayama H."/>
            <person name="Vries J.D."/>
            <person name="Buschmann H."/>
            <person name="Saint-Marcoux D."/>
            <person name="Ullrich K.K."/>
            <person name="Haas F.B."/>
            <person name="Vanderstraeten L."/>
            <person name="Becker D."/>
            <person name="Lang D."/>
            <person name="Vosolsobe S."/>
            <person name="Rombauts S."/>
            <person name="Wilhelmsson P.K.I."/>
            <person name="Janitza P."/>
            <person name="Kern R."/>
            <person name="Heyl A."/>
            <person name="Rumpler F."/>
            <person name="Villalobos L.I.A.C."/>
            <person name="Clay J.M."/>
            <person name="Skokan R."/>
            <person name="Toyoda A."/>
            <person name="Suzuki Y."/>
            <person name="Kagoshima H."/>
            <person name="Schijlen E."/>
            <person name="Tajeshwar N."/>
            <person name="Catarino B."/>
            <person name="Hetherington A.J."/>
            <person name="Saltykova A."/>
            <person name="Bonnot C."/>
            <person name="Breuninger H."/>
            <person name="Symeonidi A."/>
            <person name="Radhakrishnan G.V."/>
            <person name="Van Nieuwerburgh F."/>
            <person name="Deforce D."/>
            <person name="Chang C."/>
            <person name="Karol K.G."/>
            <person name="Hedrich R."/>
            <person name="Ulvskov P."/>
            <person name="Glockner G."/>
            <person name="Delwiche C.F."/>
            <person name="Petrasek J."/>
            <person name="Van de Peer Y."/>
            <person name="Friml J."/>
            <person name="Beilby M."/>
            <person name="Dolan L."/>
            <person name="Kohara Y."/>
            <person name="Sugano S."/>
            <person name="Fujiyama A."/>
            <person name="Delaux P.-M."/>
            <person name="Quint M."/>
            <person name="TheiBen G."/>
            <person name="Hagemann M."/>
            <person name="Harholt J."/>
            <person name="Dunand C."/>
            <person name="Zachgo S."/>
            <person name="Langdale J."/>
            <person name="Maumus F."/>
            <person name="Straeten D.V.D."/>
            <person name="Gould S.B."/>
            <person name="Rensing S.A."/>
        </authorList>
    </citation>
    <scope>NUCLEOTIDE SEQUENCE [LARGE SCALE GENOMIC DNA]</scope>
    <source>
        <strain evidence="2 3">S276</strain>
    </source>
</reference>
<organism evidence="2 3">
    <name type="scientific">Chara braunii</name>
    <name type="common">Braun's stonewort</name>
    <dbReference type="NCBI Taxonomy" id="69332"/>
    <lineage>
        <taxon>Eukaryota</taxon>
        <taxon>Viridiplantae</taxon>
        <taxon>Streptophyta</taxon>
        <taxon>Charophyceae</taxon>
        <taxon>Charales</taxon>
        <taxon>Characeae</taxon>
        <taxon>Chara</taxon>
    </lineage>
</organism>
<dbReference type="PANTHER" id="PTHR36888">
    <property type="entry name" value="TETRATRICOPEPTIDE-LIKE HELICAL DOMAIN-CONTAINING PROTEIN-RELATED"/>
    <property type="match status" value="1"/>
</dbReference>
<feature type="region of interest" description="Disordered" evidence="1">
    <location>
        <begin position="681"/>
        <end position="700"/>
    </location>
</feature>
<dbReference type="Gramene" id="GBG89536">
    <property type="protein sequence ID" value="GBG89536"/>
    <property type="gene ID" value="CBR_g49326"/>
</dbReference>
<dbReference type="OrthoDB" id="552664at2759"/>
<dbReference type="InterPro" id="IPR011990">
    <property type="entry name" value="TPR-like_helical_dom_sf"/>
</dbReference>
<feature type="compositionally biased region" description="Gly residues" evidence="1">
    <location>
        <begin position="569"/>
        <end position="579"/>
    </location>
</feature>
<dbReference type="PANTHER" id="PTHR36888:SF2">
    <property type="entry name" value="TETRATRICOPEPTIDE REPEAT (TPR)-LIKE SUPERFAMILY PROTEIN"/>
    <property type="match status" value="1"/>
</dbReference>
<feature type="region of interest" description="Disordered" evidence="1">
    <location>
        <begin position="505"/>
        <end position="594"/>
    </location>
</feature>
<feature type="region of interest" description="Disordered" evidence="1">
    <location>
        <begin position="203"/>
        <end position="300"/>
    </location>
</feature>
<feature type="compositionally biased region" description="Basic and acidic residues" evidence="1">
    <location>
        <begin position="203"/>
        <end position="220"/>
    </location>
</feature>
<dbReference type="AlphaFoldDB" id="A0A388M4R6"/>
<feature type="region of interest" description="Disordered" evidence="1">
    <location>
        <begin position="89"/>
        <end position="133"/>
    </location>
</feature>
<evidence type="ECO:0000313" key="3">
    <source>
        <dbReference type="Proteomes" id="UP000265515"/>
    </source>
</evidence>
<sequence>MGVVLEAMPVHKLAGASRSMIDWKRGYEVAGSGGCSRHGLPSGVLTRPSSIVPIPIDGAIREGLVELRGPVGGGGIYLEKGRGRVWPTGGLERGVAGDPGGEGTGRAESGAFQLSAGKRRAGRRDLGGGGRGSLASMQWHGCNVVSEKRRSGSLLAAATPQGRQDSGTDGSAGGWGAESWSEDESRGKWGGWGWERLLGAERGGNDDLWQSRRKEDEQRSYQEANNGRGNDSRGGGVWEGRQQQEEEEEEEVIGFPEQGANSTEYGEVGWSGAGAAKASRRTGMAPGRWRMTSARKEEEEGENFIEYRYGDVVSRGRDSGSAGRRAGMSPPSERGRISPRNVGEEDENFIEYRYGEVVSSSGGGVGMPNSATTGRSSGRGEGMSPRKAREDDESLIEYGEVVSGGRGFGGREGKEGGEMMMPQREKGVAGVSQRNDMVYMIKAKEADVVESREGGRDTGERARQRQVEVGAAAAAVMEDQRQPARDRGRYPAARSFKEFVRGNSGRWYDDADASSGGGRGLAGEEENEEEEEEEREVGGFSKGGRDGERGNLLMEVGRERPGRSTEGLGYSGQGPGAKSGGKAAMTSAEERKQREREEVRRLLIEGLGLLKEGREGLRGKIEVGIAERMLHEAEDRFAMAVDLAPSSLNAMGHLANAFLAHGELKLRVCQECRALIQGLDAQRPGEGGSGPKWARGRDREKELEKERLSTTMNDSAAESEELLIEAGRKFKTVLSQDKRDVRALHNWGLALCFRAELAAENFGKGDIQTADKLYQAGIEKFEAMLTVDPKQPNGIGASSSSGSAGSSALVIVPNAGTSTQNATVLTGVQYIGPVVDKRAATLPSKYDGKRDITSWISSMRSYFEVLQTPQEDRSMIMGTNTEPVVRSFIELQSVTTGYERIDLIEWLKVTPVRTLEDLLITQYQDKHAALKARLNLEALKGQTRRTSMQALEQHLTGLLTTPNLGLTDVSCMDVVMGVTPKEYVSQLGLKDHTTWRELLTDLVNLEAKELARRVKAPAAGRTSQHKRYGSSNQLALHEHRGAEDQSYVDDLSLADDLEPDSDVSALESDVNTEEKCNAFKKTASSKGPNRSSGKGTIAHLPKNAKIPEKPEDASTKPWEALRISQSKRIGKTIQTAHVLALSKAWACCAGLLSSAGKQAKGVEESSTLSIAREAEQSVAGPSKEPESDQQLALEARTDGESKAGAVQILYTEPWEETKEVDFHSHLEHWQQLK</sequence>
<feature type="region of interest" description="Disordered" evidence="1">
    <location>
        <begin position="313"/>
        <end position="345"/>
    </location>
</feature>
<protein>
    <submittedName>
        <fullName evidence="2">Uncharacterized protein</fullName>
    </submittedName>
</protein>
<feature type="region of interest" description="Disordered" evidence="1">
    <location>
        <begin position="1173"/>
        <end position="1202"/>
    </location>
</feature>
<dbReference type="SUPFAM" id="SSF48452">
    <property type="entry name" value="TPR-like"/>
    <property type="match status" value="1"/>
</dbReference>
<feature type="region of interest" description="Disordered" evidence="1">
    <location>
        <begin position="1015"/>
        <end position="1034"/>
    </location>
</feature>
<feature type="compositionally biased region" description="Low complexity" evidence="1">
    <location>
        <begin position="319"/>
        <end position="329"/>
    </location>
</feature>
<dbReference type="EMBL" id="BFEA01000743">
    <property type="protein sequence ID" value="GBG89536.1"/>
    <property type="molecule type" value="Genomic_DNA"/>
</dbReference>
<feature type="compositionally biased region" description="Acidic residues" evidence="1">
    <location>
        <begin position="523"/>
        <end position="535"/>
    </location>
</feature>
<comment type="caution">
    <text evidence="2">The sequence shown here is derived from an EMBL/GenBank/DDBJ whole genome shotgun (WGS) entry which is preliminary data.</text>
</comment>
<feature type="region of interest" description="Disordered" evidence="1">
    <location>
        <begin position="153"/>
        <end position="190"/>
    </location>
</feature>
<proteinExistence type="predicted"/>
<feature type="compositionally biased region" description="Basic and acidic residues" evidence="1">
    <location>
        <begin position="409"/>
        <end position="418"/>
    </location>
</feature>
<name>A0A388M4R6_CHABU</name>
<gene>
    <name evidence="2" type="ORF">CBR_g49326</name>
</gene>